<reference evidence="1 2" key="1">
    <citation type="submission" date="2023-05" db="EMBL/GenBank/DDBJ databases">
        <title>B98-5 Cell Line De Novo Hybrid Assembly: An Optical Mapping Approach.</title>
        <authorList>
            <person name="Kananen K."/>
            <person name="Auerbach J.A."/>
            <person name="Kautto E."/>
            <person name="Blachly J.S."/>
        </authorList>
    </citation>
    <scope>NUCLEOTIDE SEQUENCE [LARGE SCALE GENOMIC DNA]</scope>
    <source>
        <strain evidence="1">B95-8</strain>
        <tissue evidence="1">Cell line</tissue>
    </source>
</reference>
<keyword evidence="2" id="KW-1185">Reference proteome</keyword>
<feature type="non-terminal residue" evidence="1">
    <location>
        <position position="1"/>
    </location>
</feature>
<dbReference type="InterPro" id="IPR008382">
    <property type="entry name" value="SPHK1-interactor_AKAP_110"/>
</dbReference>
<organism evidence="1 2">
    <name type="scientific">Saguinus oedipus</name>
    <name type="common">Cotton-top tamarin</name>
    <name type="synonym">Oedipomidas oedipus</name>
    <dbReference type="NCBI Taxonomy" id="9490"/>
    <lineage>
        <taxon>Eukaryota</taxon>
        <taxon>Metazoa</taxon>
        <taxon>Chordata</taxon>
        <taxon>Craniata</taxon>
        <taxon>Vertebrata</taxon>
        <taxon>Euteleostomi</taxon>
        <taxon>Mammalia</taxon>
        <taxon>Eutheria</taxon>
        <taxon>Euarchontoglires</taxon>
        <taxon>Primates</taxon>
        <taxon>Haplorrhini</taxon>
        <taxon>Platyrrhini</taxon>
        <taxon>Cebidae</taxon>
        <taxon>Callitrichinae</taxon>
        <taxon>Saguinus</taxon>
    </lineage>
</organism>
<dbReference type="PANTHER" id="PTHR10226:SF3">
    <property type="entry name" value="A-KINASE ANCHOR PROTEIN 11"/>
    <property type="match status" value="1"/>
</dbReference>
<sequence length="51" mass="5822">QDGKTLLITNIDTEPCTVDPQLRVILQWLVASEAEVAELYFHDSAEKEFML</sequence>
<protein>
    <submittedName>
        <fullName evidence="1">A-kinase anchor protein 11</fullName>
    </submittedName>
</protein>
<dbReference type="PANTHER" id="PTHR10226">
    <property type="entry name" value="A KINASE ANCHOR PROTEIN"/>
    <property type="match status" value="1"/>
</dbReference>
<gene>
    <name evidence="1" type="primary">AKAP11_3</name>
    <name evidence="1" type="ORF">P7K49_012514</name>
</gene>
<evidence type="ECO:0000313" key="2">
    <source>
        <dbReference type="Proteomes" id="UP001266305"/>
    </source>
</evidence>
<proteinExistence type="predicted"/>
<dbReference type="Proteomes" id="UP001266305">
    <property type="component" value="Unassembled WGS sequence"/>
</dbReference>
<evidence type="ECO:0000313" key="1">
    <source>
        <dbReference type="EMBL" id="KAK2112767.1"/>
    </source>
</evidence>
<comment type="caution">
    <text evidence="1">The sequence shown here is derived from an EMBL/GenBank/DDBJ whole genome shotgun (WGS) entry which is preliminary data.</text>
</comment>
<feature type="non-terminal residue" evidence="1">
    <location>
        <position position="51"/>
    </location>
</feature>
<name>A0ABQ9VTX3_SAGOE</name>
<dbReference type="EMBL" id="JASSZA010000005">
    <property type="protein sequence ID" value="KAK2112767.1"/>
    <property type="molecule type" value="Genomic_DNA"/>
</dbReference>
<accession>A0ABQ9VTX3</accession>